<name>A0AA39YR23_9PEZI</name>
<evidence type="ECO:0000313" key="2">
    <source>
        <dbReference type="EMBL" id="KAK0657088.1"/>
    </source>
</evidence>
<proteinExistence type="predicted"/>
<comment type="caution">
    <text evidence="2">The sequence shown here is derived from an EMBL/GenBank/DDBJ whole genome shotgun (WGS) entry which is preliminary data.</text>
</comment>
<protein>
    <submittedName>
        <fullName evidence="2">Uncharacterized protein</fullName>
    </submittedName>
</protein>
<feature type="compositionally biased region" description="Low complexity" evidence="1">
    <location>
        <begin position="19"/>
        <end position="32"/>
    </location>
</feature>
<gene>
    <name evidence="2" type="ORF">B0T16DRAFT_452582</name>
</gene>
<feature type="region of interest" description="Disordered" evidence="1">
    <location>
        <begin position="1"/>
        <end position="108"/>
    </location>
</feature>
<organism evidence="2 3">
    <name type="scientific">Cercophora newfieldiana</name>
    <dbReference type="NCBI Taxonomy" id="92897"/>
    <lineage>
        <taxon>Eukaryota</taxon>
        <taxon>Fungi</taxon>
        <taxon>Dikarya</taxon>
        <taxon>Ascomycota</taxon>
        <taxon>Pezizomycotina</taxon>
        <taxon>Sordariomycetes</taxon>
        <taxon>Sordariomycetidae</taxon>
        <taxon>Sordariales</taxon>
        <taxon>Lasiosphaeriaceae</taxon>
        <taxon>Cercophora</taxon>
    </lineage>
</organism>
<evidence type="ECO:0000256" key="1">
    <source>
        <dbReference type="SAM" id="MobiDB-lite"/>
    </source>
</evidence>
<feature type="compositionally biased region" description="Low complexity" evidence="1">
    <location>
        <begin position="58"/>
        <end position="75"/>
    </location>
</feature>
<keyword evidence="3" id="KW-1185">Reference proteome</keyword>
<dbReference type="EMBL" id="JAULSV010000001">
    <property type="protein sequence ID" value="KAK0657088.1"/>
    <property type="molecule type" value="Genomic_DNA"/>
</dbReference>
<evidence type="ECO:0000313" key="3">
    <source>
        <dbReference type="Proteomes" id="UP001174936"/>
    </source>
</evidence>
<accession>A0AA39YR23</accession>
<dbReference type="AlphaFoldDB" id="A0AA39YR23"/>
<reference evidence="2" key="1">
    <citation type="submission" date="2023-06" db="EMBL/GenBank/DDBJ databases">
        <title>Genome-scale phylogeny and comparative genomics of the fungal order Sordariales.</title>
        <authorList>
            <consortium name="Lawrence Berkeley National Laboratory"/>
            <person name="Hensen N."/>
            <person name="Bonometti L."/>
            <person name="Westerberg I."/>
            <person name="Brannstrom I.O."/>
            <person name="Guillou S."/>
            <person name="Cros-Aarteil S."/>
            <person name="Calhoun S."/>
            <person name="Haridas S."/>
            <person name="Kuo A."/>
            <person name="Mondo S."/>
            <person name="Pangilinan J."/>
            <person name="Riley R."/>
            <person name="Labutti K."/>
            <person name="Andreopoulos B."/>
            <person name="Lipzen A."/>
            <person name="Chen C."/>
            <person name="Yanf M."/>
            <person name="Daum C."/>
            <person name="Ng V."/>
            <person name="Clum A."/>
            <person name="Steindorff A."/>
            <person name="Ohm R."/>
            <person name="Martin F."/>
            <person name="Silar P."/>
            <person name="Natvig D."/>
            <person name="Lalanne C."/>
            <person name="Gautier V."/>
            <person name="Ament-Velasquez S.L."/>
            <person name="Kruys A."/>
            <person name="Hutchinson M.I."/>
            <person name="Powell A.J."/>
            <person name="Barry K."/>
            <person name="Miller A.N."/>
            <person name="Grigoriev I.V."/>
            <person name="Debuchy R."/>
            <person name="Gladieux P."/>
            <person name="Thoren M.H."/>
            <person name="Johannesson H."/>
        </authorList>
    </citation>
    <scope>NUCLEOTIDE SEQUENCE</scope>
    <source>
        <strain evidence="2">SMH2532-1</strain>
    </source>
</reference>
<sequence>MPRFTPINRPAGYIPGQSAHPEPSAPTAAAPADPVPAPVPPEQAEAANILLAMSRSMAQPAPAAAPSAPAAIQPLPERHPLPGHGGVPLPTPGAAGHRPGQTKTEREKIRAREIMVDGKRAAVPCKRCSERMSLRYNGDPTLVDRNRDPFLPCTMPADGNLKTCALCKSLKEKCVEDDRLVGRGSS</sequence>
<dbReference type="Proteomes" id="UP001174936">
    <property type="component" value="Unassembled WGS sequence"/>
</dbReference>